<feature type="chain" id="PRO_5034332237" evidence="1">
    <location>
        <begin position="31"/>
        <end position="141"/>
    </location>
</feature>
<sequence length="141" mass="14866">MRIVRDLLTVALMAGGLALSAVTLSAPALAQHSHGEHEKGPNGGQIFAVGPYDAEIVVQEEALIVRLIEHGGKDLTEEATGGDLVLLIGGKPTKIALIMENGALVGKLDDHLPDEVDAVIRIKTKDGKVHAGKGELEHEHH</sequence>
<dbReference type="RefSeq" id="WP_139189126.1">
    <property type="nucleotide sequence ID" value="NZ_FNBW01000003.1"/>
</dbReference>
<feature type="signal peptide" evidence="1">
    <location>
        <begin position="1"/>
        <end position="30"/>
    </location>
</feature>
<proteinExistence type="predicted"/>
<keyword evidence="3" id="KW-1185">Reference proteome</keyword>
<protein>
    <submittedName>
        <fullName evidence="2">Uncharacterized protein</fullName>
    </submittedName>
</protein>
<evidence type="ECO:0000313" key="2">
    <source>
        <dbReference type="EMBL" id="SDF44548.1"/>
    </source>
</evidence>
<evidence type="ECO:0000313" key="3">
    <source>
        <dbReference type="Proteomes" id="UP000198615"/>
    </source>
</evidence>
<dbReference type="Proteomes" id="UP000198615">
    <property type="component" value="Unassembled WGS sequence"/>
</dbReference>
<reference evidence="2 3" key="1">
    <citation type="submission" date="2016-10" db="EMBL/GenBank/DDBJ databases">
        <authorList>
            <person name="Varghese N."/>
            <person name="Submissions S."/>
        </authorList>
    </citation>
    <scope>NUCLEOTIDE SEQUENCE [LARGE SCALE GENOMIC DNA]</scope>
    <source>
        <strain evidence="2 3">DSM 18839</strain>
    </source>
</reference>
<name>A0A8G2BFY9_9PROT</name>
<evidence type="ECO:0000256" key="1">
    <source>
        <dbReference type="SAM" id="SignalP"/>
    </source>
</evidence>
<dbReference type="OrthoDB" id="343721at2"/>
<dbReference type="EMBL" id="FNBW01000003">
    <property type="protein sequence ID" value="SDF44548.1"/>
    <property type="molecule type" value="Genomic_DNA"/>
</dbReference>
<gene>
    <name evidence="2" type="ORF">SAMN05660686_01384</name>
</gene>
<organism evidence="2 3">
    <name type="scientific">Thalassobaculum litoreum DSM 18839</name>
    <dbReference type="NCBI Taxonomy" id="1123362"/>
    <lineage>
        <taxon>Bacteria</taxon>
        <taxon>Pseudomonadati</taxon>
        <taxon>Pseudomonadota</taxon>
        <taxon>Alphaproteobacteria</taxon>
        <taxon>Rhodospirillales</taxon>
        <taxon>Thalassobaculaceae</taxon>
        <taxon>Thalassobaculum</taxon>
    </lineage>
</organism>
<dbReference type="AlphaFoldDB" id="A0A8G2BFY9"/>
<accession>A0A8G2BFY9</accession>
<comment type="caution">
    <text evidence="2">The sequence shown here is derived from an EMBL/GenBank/DDBJ whole genome shotgun (WGS) entry which is preliminary data.</text>
</comment>
<keyword evidence="1" id="KW-0732">Signal</keyword>